<feature type="coiled-coil region" evidence="1">
    <location>
        <begin position="45"/>
        <end position="72"/>
    </location>
</feature>
<keyword evidence="2" id="KW-0472">Membrane</keyword>
<dbReference type="InterPro" id="IPR048198">
    <property type="entry name" value="YtrI"/>
</dbReference>
<evidence type="ECO:0000313" key="4">
    <source>
        <dbReference type="EMBL" id="MFD1019021.1"/>
    </source>
</evidence>
<feature type="transmembrane region" description="Helical" evidence="2">
    <location>
        <begin position="12"/>
        <end position="33"/>
    </location>
</feature>
<dbReference type="InterPro" id="IPR058620">
    <property type="entry name" value="YtrI_C"/>
</dbReference>
<sequence>MHIPPYYKKGSWQRFFAGMLAGAFVAYALFIYISGNLLEHWVEENITLRGELSELESTYNNLLETHEKEKDHYIIQEMDVIFSSSRNLSIDRLTRHQLEGLIKAEIQDTIGKGVEEVSNNSNLLIKTIENKRYKVSDLTYQVDVTELTISQVLVIKVNIKQGNSS</sequence>
<dbReference type="Pfam" id="PF26347">
    <property type="entry name" value="YtrI_sporulation"/>
    <property type="match status" value="1"/>
</dbReference>
<comment type="caution">
    <text evidence="4">The sequence shown here is derived from an EMBL/GenBank/DDBJ whole genome shotgun (WGS) entry which is preliminary data.</text>
</comment>
<keyword evidence="5" id="KW-1185">Reference proteome</keyword>
<keyword evidence="1" id="KW-0175">Coiled coil</keyword>
<keyword evidence="2" id="KW-0812">Transmembrane</keyword>
<accession>A0ABW3KYR7</accession>
<keyword evidence="2" id="KW-1133">Transmembrane helix</keyword>
<protein>
    <submittedName>
        <fullName evidence="4">Sporulation membrane protein YtrI</fullName>
    </submittedName>
</protein>
<organism evidence="4 5">
    <name type="scientific">Thalassobacillus hwangdonensis</name>
    <dbReference type="NCBI Taxonomy" id="546108"/>
    <lineage>
        <taxon>Bacteria</taxon>
        <taxon>Bacillati</taxon>
        <taxon>Bacillota</taxon>
        <taxon>Bacilli</taxon>
        <taxon>Bacillales</taxon>
        <taxon>Bacillaceae</taxon>
        <taxon>Thalassobacillus</taxon>
    </lineage>
</organism>
<name>A0ABW3KYR7_9BACI</name>
<evidence type="ECO:0000259" key="3">
    <source>
        <dbReference type="Pfam" id="PF26347"/>
    </source>
</evidence>
<evidence type="ECO:0000313" key="5">
    <source>
        <dbReference type="Proteomes" id="UP001596990"/>
    </source>
</evidence>
<gene>
    <name evidence="4" type="primary">ytrI</name>
    <name evidence="4" type="ORF">ACFQ2J_07395</name>
</gene>
<dbReference type="NCBIfam" id="NF041479">
    <property type="entry name" value="spor_membprot_YtrI"/>
    <property type="match status" value="1"/>
</dbReference>
<proteinExistence type="predicted"/>
<dbReference type="Proteomes" id="UP001596990">
    <property type="component" value="Unassembled WGS sequence"/>
</dbReference>
<dbReference type="RefSeq" id="WP_386058035.1">
    <property type="nucleotide sequence ID" value="NZ_JBHTKL010000001.1"/>
</dbReference>
<evidence type="ECO:0000256" key="2">
    <source>
        <dbReference type="SAM" id="Phobius"/>
    </source>
</evidence>
<dbReference type="EMBL" id="JBHTKL010000001">
    <property type="protein sequence ID" value="MFD1019021.1"/>
    <property type="molecule type" value="Genomic_DNA"/>
</dbReference>
<reference evidence="5" key="1">
    <citation type="journal article" date="2019" name="Int. J. Syst. Evol. Microbiol.">
        <title>The Global Catalogue of Microorganisms (GCM) 10K type strain sequencing project: providing services to taxonomists for standard genome sequencing and annotation.</title>
        <authorList>
            <consortium name="The Broad Institute Genomics Platform"/>
            <consortium name="The Broad Institute Genome Sequencing Center for Infectious Disease"/>
            <person name="Wu L."/>
            <person name="Ma J."/>
        </authorList>
    </citation>
    <scope>NUCLEOTIDE SEQUENCE [LARGE SCALE GENOMIC DNA]</scope>
    <source>
        <strain evidence="5">CCUG 56607</strain>
    </source>
</reference>
<evidence type="ECO:0000256" key="1">
    <source>
        <dbReference type="SAM" id="Coils"/>
    </source>
</evidence>
<feature type="domain" description="Sporulation membrane protein YtrI C-terminal" evidence="3">
    <location>
        <begin position="76"/>
        <end position="160"/>
    </location>
</feature>